<gene>
    <name evidence="7" type="ORF">PACLA_8A015729</name>
</gene>
<dbReference type="PRINTS" id="PR01035">
    <property type="entry name" value="TCRTETA"/>
</dbReference>
<feature type="transmembrane region" description="Helical" evidence="6">
    <location>
        <begin position="207"/>
        <end position="227"/>
    </location>
</feature>
<feature type="transmembrane region" description="Helical" evidence="6">
    <location>
        <begin position="414"/>
        <end position="434"/>
    </location>
</feature>
<feature type="transmembrane region" description="Helical" evidence="6">
    <location>
        <begin position="53"/>
        <end position="72"/>
    </location>
</feature>
<feature type="transmembrane region" description="Helical" evidence="6">
    <location>
        <begin position="260"/>
        <end position="287"/>
    </location>
</feature>
<evidence type="ECO:0000313" key="7">
    <source>
        <dbReference type="EMBL" id="CAB3994710.1"/>
    </source>
</evidence>
<dbReference type="Pfam" id="PF07690">
    <property type="entry name" value="MFS_1"/>
    <property type="match status" value="2"/>
</dbReference>
<dbReference type="PANTHER" id="PTHR24002:SF3">
    <property type="entry name" value="SOLUTE CARRIER FAMILY 22 MEMBER 18"/>
    <property type="match status" value="1"/>
</dbReference>
<feature type="compositionally biased region" description="Basic and acidic residues" evidence="5">
    <location>
        <begin position="1"/>
        <end position="11"/>
    </location>
</feature>
<dbReference type="GO" id="GO:0022857">
    <property type="term" value="F:transmembrane transporter activity"/>
    <property type="evidence" value="ECO:0007669"/>
    <property type="project" value="InterPro"/>
</dbReference>
<dbReference type="CDD" id="cd17331">
    <property type="entry name" value="MFS_SLC22A18"/>
    <property type="match status" value="1"/>
</dbReference>
<dbReference type="AlphaFoldDB" id="A0A6S7HFF4"/>
<dbReference type="GO" id="GO:0005635">
    <property type="term" value="C:nuclear envelope"/>
    <property type="evidence" value="ECO:0007669"/>
    <property type="project" value="TreeGrafter"/>
</dbReference>
<accession>A0A6S7HFF4</accession>
<comment type="subcellular location">
    <subcellularLocation>
        <location evidence="1">Membrane</location>
        <topology evidence="1">Multi-pass membrane protein</topology>
    </subcellularLocation>
</comment>
<comment type="caution">
    <text evidence="7">The sequence shown here is derived from an EMBL/GenBank/DDBJ whole genome shotgun (WGS) entry which is preliminary data.</text>
</comment>
<evidence type="ECO:0000256" key="4">
    <source>
        <dbReference type="ARBA" id="ARBA00023136"/>
    </source>
</evidence>
<feature type="transmembrane region" description="Helical" evidence="6">
    <location>
        <begin position="84"/>
        <end position="104"/>
    </location>
</feature>
<evidence type="ECO:0000313" key="8">
    <source>
        <dbReference type="Proteomes" id="UP001152795"/>
    </source>
</evidence>
<dbReference type="EMBL" id="CACRXK020002519">
    <property type="protein sequence ID" value="CAB3994710.1"/>
    <property type="molecule type" value="Genomic_DNA"/>
</dbReference>
<dbReference type="OrthoDB" id="440553at2759"/>
<feature type="region of interest" description="Disordered" evidence="5">
    <location>
        <begin position="1"/>
        <end position="46"/>
    </location>
</feature>
<dbReference type="Gene3D" id="1.20.1250.20">
    <property type="entry name" value="MFS general substrate transporter like domains"/>
    <property type="match status" value="1"/>
</dbReference>
<feature type="transmembrane region" description="Helical" evidence="6">
    <location>
        <begin position="327"/>
        <end position="343"/>
    </location>
</feature>
<evidence type="ECO:0000256" key="3">
    <source>
        <dbReference type="ARBA" id="ARBA00022989"/>
    </source>
</evidence>
<evidence type="ECO:0000256" key="1">
    <source>
        <dbReference type="ARBA" id="ARBA00004141"/>
    </source>
</evidence>
<keyword evidence="8" id="KW-1185">Reference proteome</keyword>
<dbReference type="InterPro" id="IPR036259">
    <property type="entry name" value="MFS_trans_sf"/>
</dbReference>
<keyword evidence="2 6" id="KW-0812">Transmembrane</keyword>
<dbReference type="InterPro" id="IPR011701">
    <property type="entry name" value="MFS"/>
</dbReference>
<reference evidence="7" key="1">
    <citation type="submission" date="2020-04" db="EMBL/GenBank/DDBJ databases">
        <authorList>
            <person name="Alioto T."/>
            <person name="Alioto T."/>
            <person name="Gomez Garrido J."/>
        </authorList>
    </citation>
    <scope>NUCLEOTIDE SEQUENCE</scope>
    <source>
        <strain evidence="7">A484AB</strain>
    </source>
</reference>
<feature type="transmembrane region" description="Helical" evidence="6">
    <location>
        <begin position="349"/>
        <end position="373"/>
    </location>
</feature>
<feature type="transmembrane region" description="Helical" evidence="6">
    <location>
        <begin position="124"/>
        <end position="147"/>
    </location>
</feature>
<dbReference type="GO" id="GO:0016020">
    <property type="term" value="C:membrane"/>
    <property type="evidence" value="ECO:0007669"/>
    <property type="project" value="UniProtKB-SubCell"/>
</dbReference>
<dbReference type="SUPFAM" id="SSF103473">
    <property type="entry name" value="MFS general substrate transporter"/>
    <property type="match status" value="1"/>
</dbReference>
<dbReference type="Proteomes" id="UP001152795">
    <property type="component" value="Unassembled WGS sequence"/>
</dbReference>
<evidence type="ECO:0000256" key="6">
    <source>
        <dbReference type="SAM" id="Phobius"/>
    </source>
</evidence>
<dbReference type="InterPro" id="IPR020846">
    <property type="entry name" value="MFS_dom"/>
</dbReference>
<proteinExistence type="predicted"/>
<feature type="transmembrane region" description="Helical" evidence="6">
    <location>
        <begin position="385"/>
        <end position="408"/>
    </location>
</feature>
<protein>
    <submittedName>
        <fullName evidence="7">Solute carrier family 22 member 18-like</fullName>
    </submittedName>
</protein>
<organism evidence="7 8">
    <name type="scientific">Paramuricea clavata</name>
    <name type="common">Red gorgonian</name>
    <name type="synonym">Violescent sea-whip</name>
    <dbReference type="NCBI Taxonomy" id="317549"/>
    <lineage>
        <taxon>Eukaryota</taxon>
        <taxon>Metazoa</taxon>
        <taxon>Cnidaria</taxon>
        <taxon>Anthozoa</taxon>
        <taxon>Octocorallia</taxon>
        <taxon>Malacalcyonacea</taxon>
        <taxon>Plexauridae</taxon>
        <taxon>Paramuricea</taxon>
    </lineage>
</organism>
<feature type="compositionally biased region" description="Polar residues" evidence="5">
    <location>
        <begin position="22"/>
        <end position="35"/>
    </location>
</feature>
<sequence length="442" mass="47849">MSSVLKERLSNKESGPFENRSTDMSNLSGQSGDSQESNKEDDLQETSPSENKWLLIVAVHFCNVMYSACYWINVGVYPYITKSLGVDMVTYGYLQTAFAALQLLGGPVYGRLGDMFGSRAVLVLAHTCGCLMYFVIAVANSSAMLFFSRIPGLLMHGAQGAQMVMTDMTSHKERAVALGQLGLSYGAGVILGPFIGGQIAKYFSQKAAVMSAAILSVFAITFVITFIPKFTRKIDSKPKQESSTSLFDLKRIKDLMLTPGVGFIYLMKLISGLPFGIFQSMFALVVVNTFGLTPAQHGMFMSYIGALMILAQGFGVGFVTRRMNEKNTLVLAMILCSFGYILLFFSSSALHLCVMVIPLVFGGALFGVITNSILTKLVPPEDTGFVLGISFATHALIRTLAPTIGGLLLSRFGYTSFGSIGFVVCSSTALFLFVKQNLQTEA</sequence>
<name>A0A6S7HFF4_PARCT</name>
<keyword evidence="3 6" id="KW-1133">Transmembrane helix</keyword>
<feature type="transmembrane region" description="Helical" evidence="6">
    <location>
        <begin position="175"/>
        <end position="195"/>
    </location>
</feature>
<dbReference type="InterPro" id="IPR001958">
    <property type="entry name" value="Tet-R_TetA/multi-R_MdtG-like"/>
</dbReference>
<evidence type="ECO:0000256" key="2">
    <source>
        <dbReference type="ARBA" id="ARBA00022692"/>
    </source>
</evidence>
<dbReference type="PANTHER" id="PTHR24002">
    <property type="entry name" value="SOLUTE CARRIER FAMILY 22 MEMBER 18"/>
    <property type="match status" value="1"/>
</dbReference>
<evidence type="ECO:0000256" key="5">
    <source>
        <dbReference type="SAM" id="MobiDB-lite"/>
    </source>
</evidence>
<dbReference type="PROSITE" id="PS50850">
    <property type="entry name" value="MFS"/>
    <property type="match status" value="1"/>
</dbReference>
<keyword evidence="4 6" id="KW-0472">Membrane</keyword>
<feature type="transmembrane region" description="Helical" evidence="6">
    <location>
        <begin position="299"/>
        <end position="320"/>
    </location>
</feature>